<dbReference type="GO" id="GO:0032981">
    <property type="term" value="P:mitochondrial respiratory chain complex I assembly"/>
    <property type="evidence" value="ECO:0007669"/>
    <property type="project" value="TreeGrafter"/>
</dbReference>
<dbReference type="KEGG" id="chq:AQ619_01830"/>
<dbReference type="RefSeq" id="WP_062143455.1">
    <property type="nucleotide sequence ID" value="NZ_CP013002.1"/>
</dbReference>
<sequence>MSLLDRLKAQIAQDGPISLAEYFTRCLHDPHDGYYATRPDLGAGGDFITAPLVSQMFGELIGLWAVETWTRMGRPSSFRLVELGPGDGTLISDLLRAARLAPDFLAAAELWLVEVSPPLRALQAERLAGAPLPPRWADRLEAVPSGAPILLVANEVLDCLPARQFVRKETGWAERVIGLAEAGNLAFGLRSLNPLPSGRAGRAAHTAVIPDKRSADPGPTEVLSSGVGPGSVRDALVRDDSRFPAGDEGIPQWRDDHPPGTLLESSPAQAALGTEIGHRVATDGGAALLIDYGRDTAGPGDTLQAVQGHRKVDPLESPGQADLTVWADFPAVLAAGVEAGAKAGPILQQATFLARLGIEARAEALAAARPDRADVIARQLDRLTGEAQMGHLFKVVCLSAPGLSPPLFEDAT</sequence>
<dbReference type="EMBL" id="CP013002">
    <property type="protein sequence ID" value="ALL12202.1"/>
    <property type="molecule type" value="Genomic_DNA"/>
</dbReference>
<dbReference type="PANTHER" id="PTHR12049">
    <property type="entry name" value="PROTEIN ARGININE METHYLTRANSFERASE NDUFAF7, MITOCHONDRIAL"/>
    <property type="match status" value="1"/>
</dbReference>
<dbReference type="Pfam" id="PF02636">
    <property type="entry name" value="Methyltransf_28"/>
    <property type="match status" value="1"/>
</dbReference>
<reference evidence="4 5" key="1">
    <citation type="submission" date="2015-10" db="EMBL/GenBank/DDBJ databases">
        <title>Conservation of the essential genome among Caulobacter and Brevundimonas species.</title>
        <authorList>
            <person name="Scott D."/>
            <person name="Ely B."/>
        </authorList>
    </citation>
    <scope>NUCLEOTIDE SEQUENCE [LARGE SCALE GENOMIC DNA]</scope>
    <source>
        <strain evidence="4 5">CB4</strain>
    </source>
</reference>
<keyword evidence="1" id="KW-0489">Methyltransferase</keyword>
<keyword evidence="2" id="KW-0808">Transferase</keyword>
<gene>
    <name evidence="4" type="ORF">AQ619_01830</name>
</gene>
<dbReference type="SUPFAM" id="SSF53335">
    <property type="entry name" value="S-adenosyl-L-methionine-dependent methyltransferases"/>
    <property type="match status" value="1"/>
</dbReference>
<dbReference type="Proteomes" id="UP000056905">
    <property type="component" value="Chromosome"/>
</dbReference>
<dbReference type="OrthoDB" id="9794208at2"/>
<protein>
    <recommendedName>
        <fullName evidence="6">SAM-dependent methyltransferase</fullName>
    </recommendedName>
</protein>
<evidence type="ECO:0000256" key="2">
    <source>
        <dbReference type="ARBA" id="ARBA00022679"/>
    </source>
</evidence>
<keyword evidence="5" id="KW-1185">Reference proteome</keyword>
<dbReference type="InterPro" id="IPR038375">
    <property type="entry name" value="NDUFAF7_sf"/>
</dbReference>
<dbReference type="GO" id="GO:0035243">
    <property type="term" value="F:protein-arginine omega-N symmetric methyltransferase activity"/>
    <property type="evidence" value="ECO:0007669"/>
    <property type="project" value="TreeGrafter"/>
</dbReference>
<accession>A0A0N7JH24</accession>
<dbReference type="PANTHER" id="PTHR12049:SF7">
    <property type="entry name" value="PROTEIN ARGININE METHYLTRANSFERASE NDUFAF7, MITOCHONDRIAL"/>
    <property type="match status" value="1"/>
</dbReference>
<dbReference type="AlphaFoldDB" id="A0A0N7JH24"/>
<evidence type="ECO:0000256" key="3">
    <source>
        <dbReference type="SAM" id="MobiDB-lite"/>
    </source>
</evidence>
<organism evidence="4 5">
    <name type="scientific">Caulobacter henricii</name>
    <dbReference type="NCBI Taxonomy" id="69395"/>
    <lineage>
        <taxon>Bacteria</taxon>
        <taxon>Pseudomonadati</taxon>
        <taxon>Pseudomonadota</taxon>
        <taxon>Alphaproteobacteria</taxon>
        <taxon>Caulobacterales</taxon>
        <taxon>Caulobacteraceae</taxon>
        <taxon>Caulobacter</taxon>
    </lineage>
</organism>
<evidence type="ECO:0000256" key="1">
    <source>
        <dbReference type="ARBA" id="ARBA00022603"/>
    </source>
</evidence>
<dbReference type="InterPro" id="IPR003788">
    <property type="entry name" value="NDUFAF7"/>
</dbReference>
<dbReference type="GO" id="GO:0032259">
    <property type="term" value="P:methylation"/>
    <property type="evidence" value="ECO:0007669"/>
    <property type="project" value="UniProtKB-KW"/>
</dbReference>
<evidence type="ECO:0008006" key="6">
    <source>
        <dbReference type="Google" id="ProtNLM"/>
    </source>
</evidence>
<feature type="region of interest" description="Disordered" evidence="3">
    <location>
        <begin position="210"/>
        <end position="231"/>
    </location>
</feature>
<evidence type="ECO:0000313" key="5">
    <source>
        <dbReference type="Proteomes" id="UP000056905"/>
    </source>
</evidence>
<dbReference type="Gene3D" id="3.40.50.12710">
    <property type="match status" value="1"/>
</dbReference>
<dbReference type="InterPro" id="IPR029063">
    <property type="entry name" value="SAM-dependent_MTases_sf"/>
</dbReference>
<dbReference type="STRING" id="69395.AQ619_01830"/>
<evidence type="ECO:0000313" key="4">
    <source>
        <dbReference type="EMBL" id="ALL12202.1"/>
    </source>
</evidence>
<name>A0A0N7JH24_9CAUL</name>
<proteinExistence type="predicted"/>